<dbReference type="STRING" id="28573.A0A0U1LUP4"/>
<evidence type="ECO:0000259" key="1">
    <source>
        <dbReference type="Pfam" id="PF05368"/>
    </source>
</evidence>
<proteinExistence type="predicted"/>
<accession>A0A0U1LUP4</accession>
<reference evidence="2 3" key="1">
    <citation type="submission" date="2015-04" db="EMBL/GenBank/DDBJ databases">
        <authorList>
            <person name="Syromyatnikov M.Y."/>
            <person name="Popov V.N."/>
        </authorList>
    </citation>
    <scope>NUCLEOTIDE SEQUENCE [LARGE SCALE GENOMIC DNA]</scope>
    <source>
        <strain evidence="2">WF-38-12</strain>
    </source>
</reference>
<dbReference type="OMA" id="LYHMDSK"/>
<name>A0A0U1LUP4_TALIS</name>
<dbReference type="EMBL" id="CVMT01000002">
    <property type="protein sequence ID" value="CRG86516.1"/>
    <property type="molecule type" value="Genomic_DNA"/>
</dbReference>
<evidence type="ECO:0000313" key="3">
    <source>
        <dbReference type="Proteomes" id="UP000054383"/>
    </source>
</evidence>
<keyword evidence="3" id="KW-1185">Reference proteome</keyword>
<dbReference type="AlphaFoldDB" id="A0A0U1LUP4"/>
<dbReference type="Pfam" id="PF05368">
    <property type="entry name" value="NmrA"/>
    <property type="match status" value="1"/>
</dbReference>
<organism evidence="2 3">
    <name type="scientific">Talaromyces islandicus</name>
    <name type="common">Penicillium islandicum</name>
    <dbReference type="NCBI Taxonomy" id="28573"/>
    <lineage>
        <taxon>Eukaryota</taxon>
        <taxon>Fungi</taxon>
        <taxon>Dikarya</taxon>
        <taxon>Ascomycota</taxon>
        <taxon>Pezizomycotina</taxon>
        <taxon>Eurotiomycetes</taxon>
        <taxon>Eurotiomycetidae</taxon>
        <taxon>Eurotiales</taxon>
        <taxon>Trichocomaceae</taxon>
        <taxon>Talaromyces</taxon>
        <taxon>Talaromyces sect. Islandici</taxon>
    </lineage>
</organism>
<gene>
    <name evidence="2" type="ORF">PISL3812_03522</name>
</gene>
<dbReference type="InterPro" id="IPR008030">
    <property type="entry name" value="NmrA-like"/>
</dbReference>
<dbReference type="Gene3D" id="3.40.50.720">
    <property type="entry name" value="NAD(P)-binding Rossmann-like Domain"/>
    <property type="match status" value="1"/>
</dbReference>
<dbReference type="Gene3D" id="3.90.25.10">
    <property type="entry name" value="UDP-galactose 4-epimerase, domain 1"/>
    <property type="match status" value="1"/>
</dbReference>
<dbReference type="Proteomes" id="UP000054383">
    <property type="component" value="Unassembled WGS sequence"/>
</dbReference>
<evidence type="ECO:0000313" key="2">
    <source>
        <dbReference type="EMBL" id="CRG86516.1"/>
    </source>
</evidence>
<protein>
    <recommendedName>
        <fullName evidence="1">NmrA-like domain-containing protein</fullName>
    </recommendedName>
</protein>
<dbReference type="OrthoDB" id="3358371at2759"/>
<sequence>MTKKKTCKDITQHCFEVELQQGKTLADSAAGLPTLERYDVSSMANTTKWSNGKFREIYHIDSKALVADYAKGLPGLKAKFSQIQAPIYFSSLWQWGLPTTPVKANGTCRIKRMSSSDVPISFRYVAKDFGPGVQAVANARLDINLLLQGVLKGGYDDHSLDWWMEKLLGLGREFGENVLFSLEFGYDGRDPSAIRPSQLGVKMIAFKEYRAETDFSHILYSQ</sequence>
<feature type="domain" description="NmrA-like" evidence="1">
    <location>
        <begin position="14"/>
        <end position="139"/>
    </location>
</feature>